<dbReference type="EC" id="5.2.1.8" evidence="1"/>
<organism evidence="4 5">
    <name type="scientific">Elasticomyces elasticus</name>
    <dbReference type="NCBI Taxonomy" id="574655"/>
    <lineage>
        <taxon>Eukaryota</taxon>
        <taxon>Fungi</taxon>
        <taxon>Dikarya</taxon>
        <taxon>Ascomycota</taxon>
        <taxon>Pezizomycotina</taxon>
        <taxon>Dothideomycetes</taxon>
        <taxon>Dothideomycetidae</taxon>
        <taxon>Mycosphaerellales</taxon>
        <taxon>Teratosphaeriaceae</taxon>
        <taxon>Elasticomyces</taxon>
    </lineage>
</organism>
<keyword evidence="2" id="KW-0697">Rotamase</keyword>
<dbReference type="InterPro" id="IPR052085">
    <property type="entry name" value="WD-SAM-U-box"/>
</dbReference>
<dbReference type="InterPro" id="IPR003613">
    <property type="entry name" value="Ubox_domain"/>
</dbReference>
<gene>
    <name evidence="4" type="ORF">LTR97_009976</name>
</gene>
<dbReference type="PANTHER" id="PTHR46573">
    <property type="entry name" value="WD REPEAT, SAM AND U-BOX DOMAIN-CONTAINING PROTEIN 1"/>
    <property type="match status" value="1"/>
</dbReference>
<evidence type="ECO:0000313" key="4">
    <source>
        <dbReference type="EMBL" id="KAK5693407.1"/>
    </source>
</evidence>
<comment type="caution">
    <text evidence="4">The sequence shown here is derived from an EMBL/GenBank/DDBJ whole genome shotgun (WGS) entry which is preliminary data.</text>
</comment>
<dbReference type="Pfam" id="PF04564">
    <property type="entry name" value="U-box"/>
    <property type="match status" value="1"/>
</dbReference>
<dbReference type="PROSITE" id="PS51698">
    <property type="entry name" value="U_BOX"/>
    <property type="match status" value="1"/>
</dbReference>
<dbReference type="Gene3D" id="3.30.40.10">
    <property type="entry name" value="Zinc/RING finger domain, C3HC4 (zinc finger)"/>
    <property type="match status" value="1"/>
</dbReference>
<dbReference type="AlphaFoldDB" id="A0AAN7ZWR7"/>
<dbReference type="Proteomes" id="UP001310594">
    <property type="component" value="Unassembled WGS sequence"/>
</dbReference>
<dbReference type="InterPro" id="IPR013083">
    <property type="entry name" value="Znf_RING/FYVE/PHD"/>
</dbReference>
<keyword evidence="2" id="KW-0413">Isomerase</keyword>
<dbReference type="GO" id="GO:0004842">
    <property type="term" value="F:ubiquitin-protein transferase activity"/>
    <property type="evidence" value="ECO:0007669"/>
    <property type="project" value="InterPro"/>
</dbReference>
<dbReference type="CDD" id="cd16655">
    <property type="entry name" value="RING-Ubox_WDSUB1-like"/>
    <property type="match status" value="1"/>
</dbReference>
<dbReference type="PANTHER" id="PTHR46573:SF1">
    <property type="entry name" value="WD REPEAT, SAM AND U-BOX DOMAIN-CONTAINING PROTEIN 1"/>
    <property type="match status" value="1"/>
</dbReference>
<dbReference type="GO" id="GO:0003755">
    <property type="term" value="F:peptidyl-prolyl cis-trans isomerase activity"/>
    <property type="evidence" value="ECO:0007669"/>
    <property type="project" value="UniProtKB-KW"/>
</dbReference>
<feature type="domain" description="U-box" evidence="3">
    <location>
        <begin position="180"/>
        <end position="253"/>
    </location>
</feature>
<dbReference type="SUPFAM" id="SSF57850">
    <property type="entry name" value="RING/U-box"/>
    <property type="match status" value="1"/>
</dbReference>
<evidence type="ECO:0000259" key="3">
    <source>
        <dbReference type="PROSITE" id="PS51698"/>
    </source>
</evidence>
<evidence type="ECO:0000313" key="5">
    <source>
        <dbReference type="Proteomes" id="UP001310594"/>
    </source>
</evidence>
<evidence type="ECO:0000256" key="2">
    <source>
        <dbReference type="ARBA" id="ARBA00023110"/>
    </source>
</evidence>
<protein>
    <recommendedName>
        <fullName evidence="1">peptidylprolyl isomerase</fullName>
        <ecNumber evidence="1">5.2.1.8</ecNumber>
    </recommendedName>
</protein>
<evidence type="ECO:0000256" key="1">
    <source>
        <dbReference type="ARBA" id="ARBA00013194"/>
    </source>
</evidence>
<reference evidence="4" key="1">
    <citation type="submission" date="2023-08" db="EMBL/GenBank/DDBJ databases">
        <title>Black Yeasts Isolated from many extreme environments.</title>
        <authorList>
            <person name="Coleine C."/>
            <person name="Stajich J.E."/>
            <person name="Selbmann L."/>
        </authorList>
    </citation>
    <scope>NUCLEOTIDE SEQUENCE</scope>
    <source>
        <strain evidence="4">CCFEE 5810</strain>
    </source>
</reference>
<dbReference type="EMBL" id="JAVRQU010000017">
    <property type="protein sequence ID" value="KAK5693407.1"/>
    <property type="molecule type" value="Genomic_DNA"/>
</dbReference>
<dbReference type="SMART" id="SM00504">
    <property type="entry name" value="Ubox"/>
    <property type="match status" value="1"/>
</dbReference>
<dbReference type="GO" id="GO:0016567">
    <property type="term" value="P:protein ubiquitination"/>
    <property type="evidence" value="ECO:0007669"/>
    <property type="project" value="InterPro"/>
</dbReference>
<proteinExistence type="predicted"/>
<sequence>MRGATDFEEVNEELPVPRSLPMTANDVTDPSFFTRSSFSDIQETLIKLEYADDMFAIVAEAPEHRRRGAAKQVVELLRTTTAAQIVRKHKELEKRRERARANYHLRHGLKELENQLTQAKLCWAGLQTHEQAVCDFLQYRAETVLSSGSLSQRWTWSLDEDVPSASTPNQIRSLPATVTEVPHELKCPISHTLMQDAVTATDGHTYSREAIERWFSIRTSSPMTGLALTDTTLTENRAICDKVSAWIDGDDLATALSVKGSLTISFASPYGTFERRVAGSTTMATVHKLAFRGLGGRYTVFQLAKDNIVLPASPNTVLQRGLRAGDRVTIRVADEGDLAPPRASAGVVGRLDICLIKVYASGSRFLFAYWTKTTTAATMASILWKYWRHMSVTGQAINTSDLFEVWHSLKDSGDHCITGNPQDGSENLSQYLNRDYCTGRLAEEDVYSDTNTGFLNALQPLVFKVEVDKARRPE</sequence>
<accession>A0AAN7ZWR7</accession>
<name>A0AAN7ZWR7_9PEZI</name>